<dbReference type="Proteomes" id="UP000325780">
    <property type="component" value="Unassembled WGS sequence"/>
</dbReference>
<reference evidence="1 2" key="1">
    <citation type="submission" date="2019-04" db="EMBL/GenBank/DDBJ databases">
        <title>Friends and foes A comparative genomics study of 23 Aspergillus species from section Flavi.</title>
        <authorList>
            <consortium name="DOE Joint Genome Institute"/>
            <person name="Kjaerbolling I."/>
            <person name="Vesth T."/>
            <person name="Frisvad J.C."/>
            <person name="Nybo J.L."/>
            <person name="Theobald S."/>
            <person name="Kildgaard S."/>
            <person name="Isbrandt T."/>
            <person name="Kuo A."/>
            <person name="Sato A."/>
            <person name="Lyhne E.K."/>
            <person name="Kogle M.E."/>
            <person name="Wiebenga A."/>
            <person name="Kun R.S."/>
            <person name="Lubbers R.J."/>
            <person name="Makela M.R."/>
            <person name="Barry K."/>
            <person name="Chovatia M."/>
            <person name="Clum A."/>
            <person name="Daum C."/>
            <person name="Haridas S."/>
            <person name="He G."/>
            <person name="LaButti K."/>
            <person name="Lipzen A."/>
            <person name="Mondo S."/>
            <person name="Riley R."/>
            <person name="Salamov A."/>
            <person name="Simmons B.A."/>
            <person name="Magnuson J.K."/>
            <person name="Henrissat B."/>
            <person name="Mortensen U.H."/>
            <person name="Larsen T.O."/>
            <person name="Devries R.P."/>
            <person name="Grigoriev I.V."/>
            <person name="Machida M."/>
            <person name="Baker S.E."/>
            <person name="Andersen M.R."/>
        </authorList>
    </citation>
    <scope>NUCLEOTIDE SEQUENCE [LARGE SCALE GENOMIC DNA]</scope>
    <source>
        <strain evidence="1 2">IBT 18842</strain>
    </source>
</reference>
<dbReference type="EMBL" id="ML742153">
    <property type="protein sequence ID" value="KAE8148612.1"/>
    <property type="molecule type" value="Genomic_DNA"/>
</dbReference>
<gene>
    <name evidence="1" type="ORF">BDV25DRAFT_157955</name>
</gene>
<evidence type="ECO:0000313" key="2">
    <source>
        <dbReference type="Proteomes" id="UP000325780"/>
    </source>
</evidence>
<dbReference type="AlphaFoldDB" id="A0A5N6TQH7"/>
<keyword evidence="2" id="KW-1185">Reference proteome</keyword>
<sequence length="236" mass="26184">MSYELVQTAALSLNTYPWHFILTQKVQRPLRKSMNIYIFLEAPQSSSGTIRNTQPIMALSLVLILLWVGTASTLVARQSCHVQVAIRTFYGYPDNDPPGAGIAYDCGRGQIAGGTGTFNDPLTFATAPGEFETCEIIYDPYLRKYLRMEDYCESCNREWGNRVWHIDVWTGSNTVNGGNSQVDCEVKLTPTPQDKPIVRRPGANLAVDTTPLYVMLNTPVCNVGSVFPSYVAQSLC</sequence>
<proteinExistence type="predicted"/>
<accession>A0A5N6TQH7</accession>
<dbReference type="OrthoDB" id="5332384at2759"/>
<name>A0A5N6TQH7_ASPAV</name>
<evidence type="ECO:0000313" key="1">
    <source>
        <dbReference type="EMBL" id="KAE8148612.1"/>
    </source>
</evidence>
<protein>
    <submittedName>
        <fullName evidence="1">Uncharacterized protein</fullName>
    </submittedName>
</protein>
<organism evidence="1 2">
    <name type="scientific">Aspergillus avenaceus</name>
    <dbReference type="NCBI Taxonomy" id="36643"/>
    <lineage>
        <taxon>Eukaryota</taxon>
        <taxon>Fungi</taxon>
        <taxon>Dikarya</taxon>
        <taxon>Ascomycota</taxon>
        <taxon>Pezizomycotina</taxon>
        <taxon>Eurotiomycetes</taxon>
        <taxon>Eurotiomycetidae</taxon>
        <taxon>Eurotiales</taxon>
        <taxon>Aspergillaceae</taxon>
        <taxon>Aspergillus</taxon>
        <taxon>Aspergillus subgen. Circumdati</taxon>
    </lineage>
</organism>